<proteinExistence type="predicted"/>
<sequence>MSSLLRHFVLTASAISALTIGDINGNKFLSPYNGQAVSNVSGIITAKGPDGLWIRSLTPDRDLRTSESIYVFGRAFGANLTVGDSIVLGGKVQEFRSNKDYIYLTEISSPKLEKKVSSGNTVKALVIGKDTADPPTEQYTALDGGDVFAVPNNVSLVSVANPVLDPKKYGLDFWESLSGELVTVRKPKAIAKPNNFGDTWVIGDWKVSGRNQRGGLTLSDGDANPEAIIIGSPLDGSSNPRTTKLGDDLEEITGIITYAFGFYRILPTTAIKVTLSMKPDLPPSTKLLSSGKCDGITIGDYNVENLAPNSTHLSTIATHIVSYLASPDLVFLQEIQDDNGPTNDAVVSANLTLSSLTKEIAAAGGPSYAFADIDPVDDQDGGQPGGNIRVAYLYKPTHLRLYQGNPGTSTDANEVLQGPTLKYNPGRIDPANKAWTASRKPLVAQWEVIDKGRNSKFFTVNVHFGSKGGSSSIQGDARPPVNGGVADRLAQAQLTANFIKAILDEDRNARIITAGDFNEFTFVEPLKQFAQISSLKDLDEVIGIKETERYTYLFDMNAQQLDHMFVSNTLTKKARYEHIHINTWVDSAAQISDHDPSVARLDVCV</sequence>
<dbReference type="EMBL" id="MU003560">
    <property type="protein sequence ID" value="KAF2462864.1"/>
    <property type="molecule type" value="Genomic_DNA"/>
</dbReference>
<evidence type="ECO:0000313" key="1">
    <source>
        <dbReference type="EMBL" id="KAF2462864.1"/>
    </source>
</evidence>
<keyword evidence="2" id="KW-1185">Reference proteome</keyword>
<evidence type="ECO:0000313" key="2">
    <source>
        <dbReference type="Proteomes" id="UP000799755"/>
    </source>
</evidence>
<accession>A0ACB6Q7P8</accession>
<reference evidence="1" key="1">
    <citation type="journal article" date="2020" name="Stud. Mycol.">
        <title>101 Dothideomycetes genomes: a test case for predicting lifestyles and emergence of pathogens.</title>
        <authorList>
            <person name="Haridas S."/>
            <person name="Albert R."/>
            <person name="Binder M."/>
            <person name="Bloem J."/>
            <person name="Labutti K."/>
            <person name="Salamov A."/>
            <person name="Andreopoulos B."/>
            <person name="Baker S."/>
            <person name="Barry K."/>
            <person name="Bills G."/>
            <person name="Bluhm B."/>
            <person name="Cannon C."/>
            <person name="Castanera R."/>
            <person name="Culley D."/>
            <person name="Daum C."/>
            <person name="Ezra D."/>
            <person name="Gonzalez J."/>
            <person name="Henrissat B."/>
            <person name="Kuo A."/>
            <person name="Liang C."/>
            <person name="Lipzen A."/>
            <person name="Lutzoni F."/>
            <person name="Magnuson J."/>
            <person name="Mondo S."/>
            <person name="Nolan M."/>
            <person name="Ohm R."/>
            <person name="Pangilinan J."/>
            <person name="Park H.-J."/>
            <person name="Ramirez L."/>
            <person name="Alfaro M."/>
            <person name="Sun H."/>
            <person name="Tritt A."/>
            <person name="Yoshinaga Y."/>
            <person name="Zwiers L.-H."/>
            <person name="Turgeon B."/>
            <person name="Goodwin S."/>
            <person name="Spatafora J."/>
            <person name="Crous P."/>
            <person name="Grigoriev I."/>
        </authorList>
    </citation>
    <scope>NUCLEOTIDE SEQUENCE</scope>
    <source>
        <strain evidence="1">ATCC 200398</strain>
    </source>
</reference>
<name>A0ACB6Q7P8_9PLEO</name>
<protein>
    <submittedName>
        <fullName evidence="1">DNase I-like protein</fullName>
    </submittedName>
</protein>
<gene>
    <name evidence="1" type="ORF">BDR25DRAFT_385407</name>
</gene>
<dbReference type="Proteomes" id="UP000799755">
    <property type="component" value="Unassembled WGS sequence"/>
</dbReference>
<organism evidence="1 2">
    <name type="scientific">Lindgomyces ingoldianus</name>
    <dbReference type="NCBI Taxonomy" id="673940"/>
    <lineage>
        <taxon>Eukaryota</taxon>
        <taxon>Fungi</taxon>
        <taxon>Dikarya</taxon>
        <taxon>Ascomycota</taxon>
        <taxon>Pezizomycotina</taxon>
        <taxon>Dothideomycetes</taxon>
        <taxon>Pleosporomycetidae</taxon>
        <taxon>Pleosporales</taxon>
        <taxon>Lindgomycetaceae</taxon>
        <taxon>Lindgomyces</taxon>
    </lineage>
</organism>
<comment type="caution">
    <text evidence="1">The sequence shown here is derived from an EMBL/GenBank/DDBJ whole genome shotgun (WGS) entry which is preliminary data.</text>
</comment>